<dbReference type="Proteomes" id="UP001322277">
    <property type="component" value="Chromosome 10"/>
</dbReference>
<organism evidence="3 4">
    <name type="scientific">Colletotrichum destructivum</name>
    <dbReference type="NCBI Taxonomy" id="34406"/>
    <lineage>
        <taxon>Eukaryota</taxon>
        <taxon>Fungi</taxon>
        <taxon>Dikarya</taxon>
        <taxon>Ascomycota</taxon>
        <taxon>Pezizomycotina</taxon>
        <taxon>Sordariomycetes</taxon>
        <taxon>Hypocreomycetidae</taxon>
        <taxon>Glomerellales</taxon>
        <taxon>Glomerellaceae</taxon>
        <taxon>Colletotrichum</taxon>
        <taxon>Colletotrichum destructivum species complex</taxon>
    </lineage>
</organism>
<keyword evidence="4" id="KW-1185">Reference proteome</keyword>
<gene>
    <name evidence="3" type="ORF">CDEST_14826</name>
</gene>
<feature type="region of interest" description="Disordered" evidence="1">
    <location>
        <begin position="89"/>
        <end position="122"/>
    </location>
</feature>
<feature type="domain" description="Clr5" evidence="2">
    <location>
        <begin position="454"/>
        <end position="506"/>
    </location>
</feature>
<feature type="compositionally biased region" description="Low complexity" evidence="1">
    <location>
        <begin position="428"/>
        <end position="442"/>
    </location>
</feature>
<protein>
    <submittedName>
        <fullName evidence="3">Clr5 domain-containing protein</fullName>
    </submittedName>
</protein>
<feature type="compositionally biased region" description="Polar residues" evidence="1">
    <location>
        <begin position="165"/>
        <end position="193"/>
    </location>
</feature>
<dbReference type="GeneID" id="87951326"/>
<dbReference type="KEGG" id="cdet:87951326"/>
<dbReference type="InterPro" id="IPR025676">
    <property type="entry name" value="Clr5_dom"/>
</dbReference>
<feature type="compositionally biased region" description="Pro residues" evidence="1">
    <location>
        <begin position="354"/>
        <end position="385"/>
    </location>
</feature>
<feature type="region of interest" description="Disordered" evidence="1">
    <location>
        <begin position="138"/>
        <end position="269"/>
    </location>
</feature>
<feature type="compositionally biased region" description="Polar residues" evidence="1">
    <location>
        <begin position="16"/>
        <end position="25"/>
    </location>
</feature>
<dbReference type="PANTHER" id="PTHR38788:SF3">
    <property type="entry name" value="CLR5 DOMAIN-CONTAINING PROTEIN"/>
    <property type="match status" value="1"/>
</dbReference>
<feature type="compositionally biased region" description="Basic and acidic residues" evidence="1">
    <location>
        <begin position="1"/>
        <end position="10"/>
    </location>
</feature>
<dbReference type="RefSeq" id="XP_062787033.1">
    <property type="nucleotide sequence ID" value="XM_062930982.1"/>
</dbReference>
<feature type="region of interest" description="Disordered" evidence="1">
    <location>
        <begin position="341"/>
        <end position="454"/>
    </location>
</feature>
<accession>A0AAX4J2P6</accession>
<proteinExistence type="predicted"/>
<reference evidence="4" key="1">
    <citation type="journal article" date="2023" name="bioRxiv">
        <title>Complete genome of the Medicago anthracnose fungus, Colletotrichum destructivum, reveals a mini-chromosome-like region within a core chromosome.</title>
        <authorList>
            <person name="Lapalu N."/>
            <person name="Simon A."/>
            <person name="Lu A."/>
            <person name="Plaumann P.-L."/>
            <person name="Amselem J."/>
            <person name="Pigne S."/>
            <person name="Auger A."/>
            <person name="Koch C."/>
            <person name="Dallery J.-F."/>
            <person name="O'Connell R.J."/>
        </authorList>
    </citation>
    <scope>NUCLEOTIDE SEQUENCE [LARGE SCALE GENOMIC DNA]</scope>
    <source>
        <strain evidence="4">CBS 520.97</strain>
    </source>
</reference>
<feature type="compositionally biased region" description="Low complexity" evidence="1">
    <location>
        <begin position="97"/>
        <end position="107"/>
    </location>
</feature>
<dbReference type="EMBL" id="CP137314">
    <property type="protein sequence ID" value="WQF89812.1"/>
    <property type="molecule type" value="Genomic_DNA"/>
</dbReference>
<name>A0AAX4J2P6_9PEZI</name>
<evidence type="ECO:0000259" key="2">
    <source>
        <dbReference type="Pfam" id="PF14420"/>
    </source>
</evidence>
<evidence type="ECO:0000313" key="3">
    <source>
        <dbReference type="EMBL" id="WQF89812.1"/>
    </source>
</evidence>
<dbReference type="AlphaFoldDB" id="A0AAX4J2P6"/>
<feature type="compositionally biased region" description="Low complexity" evidence="1">
    <location>
        <begin position="145"/>
        <end position="156"/>
    </location>
</feature>
<feature type="region of interest" description="Disordered" evidence="1">
    <location>
        <begin position="1"/>
        <end position="57"/>
    </location>
</feature>
<evidence type="ECO:0000256" key="1">
    <source>
        <dbReference type="SAM" id="MobiDB-lite"/>
    </source>
</evidence>
<feature type="compositionally biased region" description="Polar residues" evidence="1">
    <location>
        <begin position="341"/>
        <end position="352"/>
    </location>
</feature>
<dbReference type="Pfam" id="PF14420">
    <property type="entry name" value="Clr5"/>
    <property type="match status" value="1"/>
</dbReference>
<evidence type="ECO:0000313" key="4">
    <source>
        <dbReference type="Proteomes" id="UP001322277"/>
    </source>
</evidence>
<dbReference type="PANTHER" id="PTHR38788">
    <property type="entry name" value="CLR5 DOMAIN-CONTAINING PROTEIN"/>
    <property type="match status" value="1"/>
</dbReference>
<sequence>MFNHSGDKSRGVPSGSGYSDNSNSQNDHHHGLSLNTSGQPYPRFGMPQNFGTSSTCLPQHEAVRRDFDSSSSMDWTSPGGVQQTRFNVRSSMSHASQQQQQQQQQQQNDGMELDELNSPPAGVSNLIARFEGIRAAPPSSNRVMSSGNSGASPSSAQFGGGGIGTNNLHNNMHSNSTANMSSPALSRITSPVTHSPAAPNFFRAPESYRPPVPRSTKPVMGRAPSNIPLFTPDSRFGDGNSRAGGSSTPAPPPQVHHQSQPSADFSQLDPFINSSAKTFASQSNTYNLSMSDFNNTTTSKNFASQSNTSFNPPMNSFNTSTKGFNSQPNNVFDQSTNNTFSPTNTYSSPTNAFSPPPNANTFSPPPNSNAFSPPPAAFSPAPTPFSPATSTFSPAPTPAPSLIPGTPSGMQTPFGPPPPTSFPGHARAPSVAPSVAPTPKSAMGSRPSREQVPAEAWESFKLTIRHLYLEERRPLKEVMQIMADQYGFQATPKMYKTRFSQWGFVKNNTEDEVKRLLSMKFQRDAEGKVSEFVRNGRVVNLGTYLKRKGVTEYDLVDFETPAQLPSYVRCRTPTPPPAPGYLRSPDLIRAQETIVGNMRKAFLHCRQFEVETDRQVGWTSIMLWGAGSSDMFADANKKFEMGEHDAGGHLLMRAFKRLEMDLKQLSPQGIKELLLGMVHRDAGMMTAMCKYLAAYSTTNFERSHPLRQTFSALYEVQQKHGPITLSELVWGCIPTIAEELEAIYGRRHPYVARTWIDLAIFYNHANPERLEKLLMELQPLRREIAGRHGQGSADDLALRYAVVQLMQAAWPNGDNTRSEALDLWAAMRSAGLVFPVRGAEHNTFCYHSPLKVDPWDRRCRDRYDVGTQFFQQHCGIKVLPYFEEDMHYTEHAPDSHSALAAALGHMAPSKFSLI</sequence>